<evidence type="ECO:0000313" key="1">
    <source>
        <dbReference type="EMBL" id="AKN77735.1"/>
    </source>
</evidence>
<sequence length="75" mass="8468">MIRNYLRIRGEKHVARHTAITMMGTTSAYAEKSEVVGNHIAIDGTTSAYAEKSNGTATGFRQKWNYLRIRGEKNH</sequence>
<reference evidence="1 2" key="1">
    <citation type="journal article" date="2014" name="Int. J. Syst. Evol. Microbiol.">
        <title>Draft Genome Sequence of Corynebacterium ulcerans FRC58, Isolated from the Bronchitic Aspiration of a Patient in France.</title>
        <authorList>
            <person name="Silva Ado S."/>
            <person name="Barauna R.A."/>
            <person name="de Sa P.C."/>
            <person name="das Gracas D.A."/>
            <person name="Carneiro A.R."/>
            <person name="Thouvenin M."/>
            <person name="Azevedo V."/>
            <person name="Badell E."/>
            <person name="Guiso N."/>
            <person name="da Silva A.L."/>
            <person name="Ramos R.T."/>
        </authorList>
    </citation>
    <scope>NUCLEOTIDE SEQUENCE [LARGE SCALE GENOMIC DNA]</scope>
    <source>
        <strain evidence="1 2">FRC58</strain>
    </source>
</reference>
<evidence type="ECO:0008006" key="3">
    <source>
        <dbReference type="Google" id="ProtNLM"/>
    </source>
</evidence>
<name>A0ABN4GW43_CORUL</name>
<accession>A0ABN4GW43</accession>
<keyword evidence="2" id="KW-1185">Reference proteome</keyword>
<dbReference type="EMBL" id="CP011913">
    <property type="protein sequence ID" value="AKN77735.1"/>
    <property type="molecule type" value="Genomic_DNA"/>
</dbReference>
<dbReference type="Proteomes" id="UP000036185">
    <property type="component" value="Chromosome"/>
</dbReference>
<protein>
    <recommendedName>
        <fullName evidence="3">Transposase</fullName>
    </recommendedName>
</protein>
<evidence type="ECO:0000313" key="2">
    <source>
        <dbReference type="Proteomes" id="UP000036185"/>
    </source>
</evidence>
<proteinExistence type="predicted"/>
<organism evidence="1 2">
    <name type="scientific">Corynebacterium ulcerans FRC58</name>
    <dbReference type="NCBI Taxonomy" id="1408268"/>
    <lineage>
        <taxon>Bacteria</taxon>
        <taxon>Bacillati</taxon>
        <taxon>Actinomycetota</taxon>
        <taxon>Actinomycetes</taxon>
        <taxon>Mycobacteriales</taxon>
        <taxon>Corynebacteriaceae</taxon>
        <taxon>Corynebacterium</taxon>
    </lineage>
</organism>
<gene>
    <name evidence="1" type="ORF">CulFRC58_1881</name>
</gene>